<dbReference type="OrthoDB" id="2063054at2"/>
<evidence type="ECO:0000256" key="5">
    <source>
        <dbReference type="ARBA" id="ARBA00022989"/>
    </source>
</evidence>
<keyword evidence="5 7" id="KW-1133">Transmembrane helix</keyword>
<feature type="transmembrane region" description="Helical" evidence="7">
    <location>
        <begin position="181"/>
        <end position="203"/>
    </location>
</feature>
<evidence type="ECO:0000313" key="9">
    <source>
        <dbReference type="EMBL" id="QAY70761.1"/>
    </source>
</evidence>
<feature type="domain" description="ABC transmembrane type-1" evidence="8">
    <location>
        <begin position="71"/>
        <end position="260"/>
    </location>
</feature>
<dbReference type="KEGG" id="xya:ET471_12625"/>
<keyword evidence="6 7" id="KW-0472">Membrane</keyword>
<evidence type="ECO:0000313" key="10">
    <source>
        <dbReference type="Proteomes" id="UP000292118"/>
    </source>
</evidence>
<dbReference type="Proteomes" id="UP000292118">
    <property type="component" value="Chromosome"/>
</dbReference>
<evidence type="ECO:0000256" key="1">
    <source>
        <dbReference type="ARBA" id="ARBA00004651"/>
    </source>
</evidence>
<evidence type="ECO:0000256" key="4">
    <source>
        <dbReference type="ARBA" id="ARBA00022692"/>
    </source>
</evidence>
<keyword evidence="2 7" id="KW-0813">Transport</keyword>
<accession>A0A4V0YGC8</accession>
<dbReference type="GO" id="GO:0055085">
    <property type="term" value="P:transmembrane transport"/>
    <property type="evidence" value="ECO:0007669"/>
    <property type="project" value="InterPro"/>
</dbReference>
<dbReference type="Gene3D" id="1.10.3720.10">
    <property type="entry name" value="MetI-like"/>
    <property type="match status" value="1"/>
</dbReference>
<dbReference type="CDD" id="cd06261">
    <property type="entry name" value="TM_PBP2"/>
    <property type="match status" value="1"/>
</dbReference>
<dbReference type="PANTHER" id="PTHR43744">
    <property type="entry name" value="ABC TRANSPORTER PERMEASE PROTEIN MG189-RELATED-RELATED"/>
    <property type="match status" value="1"/>
</dbReference>
<evidence type="ECO:0000256" key="3">
    <source>
        <dbReference type="ARBA" id="ARBA00022475"/>
    </source>
</evidence>
<dbReference type="PROSITE" id="PS50928">
    <property type="entry name" value="ABC_TM1"/>
    <property type="match status" value="1"/>
</dbReference>
<gene>
    <name evidence="9" type="ORF">ET471_12625</name>
</gene>
<dbReference type="PANTHER" id="PTHR43744:SF12">
    <property type="entry name" value="ABC TRANSPORTER PERMEASE PROTEIN MG189-RELATED"/>
    <property type="match status" value="1"/>
</dbReference>
<organism evidence="9 10">
    <name type="scientific">Xylanimonas protaetiae</name>
    <dbReference type="NCBI Taxonomy" id="2509457"/>
    <lineage>
        <taxon>Bacteria</taxon>
        <taxon>Bacillati</taxon>
        <taxon>Actinomycetota</taxon>
        <taxon>Actinomycetes</taxon>
        <taxon>Micrococcales</taxon>
        <taxon>Promicromonosporaceae</taxon>
        <taxon>Xylanimonas</taxon>
    </lineage>
</organism>
<dbReference type="AlphaFoldDB" id="A0A4V0YGC8"/>
<feature type="transmembrane region" description="Helical" evidence="7">
    <location>
        <begin position="139"/>
        <end position="160"/>
    </location>
</feature>
<feature type="transmembrane region" description="Helical" evidence="7">
    <location>
        <begin position="106"/>
        <end position="127"/>
    </location>
</feature>
<keyword evidence="4 7" id="KW-0812">Transmembrane</keyword>
<evidence type="ECO:0000256" key="6">
    <source>
        <dbReference type="ARBA" id="ARBA00023136"/>
    </source>
</evidence>
<dbReference type="SUPFAM" id="SSF161098">
    <property type="entry name" value="MetI-like"/>
    <property type="match status" value="1"/>
</dbReference>
<feature type="transmembrane region" description="Helical" evidence="7">
    <location>
        <begin position="12"/>
        <end position="32"/>
    </location>
</feature>
<feature type="transmembrane region" description="Helical" evidence="7">
    <location>
        <begin position="209"/>
        <end position="232"/>
    </location>
</feature>
<proteinExistence type="inferred from homology"/>
<keyword evidence="10" id="KW-1185">Reference proteome</keyword>
<dbReference type="GO" id="GO:0005886">
    <property type="term" value="C:plasma membrane"/>
    <property type="evidence" value="ECO:0007669"/>
    <property type="project" value="UniProtKB-SubCell"/>
</dbReference>
<dbReference type="InterPro" id="IPR000515">
    <property type="entry name" value="MetI-like"/>
</dbReference>
<sequence length="275" mass="30352">MKKRLTPGGVLLTFATVVLAVTFLVPVLWSLAVSLHHEGQTMSNVFDWFLPPYTLENYPTVLLRSGVWVWFVNSLIIAIVSTALTLLVTPMAAYAVARIKFKGATFFYIFMILGLMVPGEATITSLFVTANWMHLINTYAGLILPGIAASMNFIIITAFIKQLPNELTEAATVDGAGHWRIYWSLVLPLSKTILLTVGILTFTGSWNNYLWPLLATMTADMFTLPIGIPTFASTYTVDYVLPMTANMVASLPMIVLFVIFQRYIVKGVSLTGIKG</sequence>
<evidence type="ECO:0000256" key="2">
    <source>
        <dbReference type="ARBA" id="ARBA00022448"/>
    </source>
</evidence>
<protein>
    <submittedName>
        <fullName evidence="9">Carbohydrate ABC transporter permease</fullName>
    </submittedName>
</protein>
<keyword evidence="3" id="KW-1003">Cell membrane</keyword>
<feature type="transmembrane region" description="Helical" evidence="7">
    <location>
        <begin position="239"/>
        <end position="260"/>
    </location>
</feature>
<reference evidence="9 10" key="1">
    <citation type="submission" date="2019-01" db="EMBL/GenBank/DDBJ databases">
        <title>Genome sequencing of strain FW10M-9.</title>
        <authorList>
            <person name="Heo J."/>
            <person name="Kim S.-J."/>
            <person name="Kim J.-S."/>
            <person name="Hong S.-B."/>
            <person name="Kwon S.-W."/>
        </authorList>
    </citation>
    <scope>NUCLEOTIDE SEQUENCE [LARGE SCALE GENOMIC DNA]</scope>
    <source>
        <strain evidence="9 10">FW10M-9</strain>
    </source>
</reference>
<comment type="similarity">
    <text evidence="7">Belongs to the binding-protein-dependent transport system permease family.</text>
</comment>
<name>A0A4V0YGC8_9MICO</name>
<dbReference type="InterPro" id="IPR035906">
    <property type="entry name" value="MetI-like_sf"/>
</dbReference>
<dbReference type="EMBL" id="CP035493">
    <property type="protein sequence ID" value="QAY70761.1"/>
    <property type="molecule type" value="Genomic_DNA"/>
</dbReference>
<dbReference type="Pfam" id="PF00528">
    <property type="entry name" value="BPD_transp_1"/>
    <property type="match status" value="1"/>
</dbReference>
<evidence type="ECO:0000259" key="8">
    <source>
        <dbReference type="PROSITE" id="PS50928"/>
    </source>
</evidence>
<feature type="transmembrane region" description="Helical" evidence="7">
    <location>
        <begin position="67"/>
        <end position="94"/>
    </location>
</feature>
<comment type="subcellular location">
    <subcellularLocation>
        <location evidence="1 7">Cell membrane</location>
        <topology evidence="1 7">Multi-pass membrane protein</topology>
    </subcellularLocation>
</comment>
<evidence type="ECO:0000256" key="7">
    <source>
        <dbReference type="RuleBase" id="RU363032"/>
    </source>
</evidence>
<dbReference type="RefSeq" id="WP_129188823.1">
    <property type="nucleotide sequence ID" value="NZ_CP035493.1"/>
</dbReference>